<dbReference type="PANTHER" id="PTHR33397:SF5">
    <property type="entry name" value="RNASE YUTE-RELATED"/>
    <property type="match status" value="1"/>
</dbReference>
<dbReference type="PANTHER" id="PTHR33397">
    <property type="entry name" value="UPF0331 PROTEIN YUTE"/>
    <property type="match status" value="1"/>
</dbReference>
<keyword evidence="3" id="KW-0378">Hydrolase</keyword>
<evidence type="ECO:0000313" key="6">
    <source>
        <dbReference type="Proteomes" id="UP000309673"/>
    </source>
</evidence>
<name>A0A4U0FFA9_9BACL</name>
<comment type="similarity">
    <text evidence="4">Belongs to the HepT RNase toxin family.</text>
</comment>
<evidence type="ECO:0000256" key="1">
    <source>
        <dbReference type="ARBA" id="ARBA00022649"/>
    </source>
</evidence>
<dbReference type="Proteomes" id="UP000309673">
    <property type="component" value="Unassembled WGS sequence"/>
</dbReference>
<keyword evidence="1" id="KW-1277">Toxin-antitoxin system</keyword>
<accession>A0A4U0FFA9</accession>
<dbReference type="EMBL" id="SUPK01000002">
    <property type="protein sequence ID" value="TJY43547.1"/>
    <property type="molecule type" value="Genomic_DNA"/>
</dbReference>
<evidence type="ECO:0000313" key="5">
    <source>
        <dbReference type="EMBL" id="TJY43547.1"/>
    </source>
</evidence>
<gene>
    <name evidence="5" type="ORF">E5161_06650</name>
</gene>
<evidence type="ECO:0000256" key="2">
    <source>
        <dbReference type="ARBA" id="ARBA00022722"/>
    </source>
</evidence>
<proteinExistence type="inferred from homology"/>
<evidence type="ECO:0000256" key="3">
    <source>
        <dbReference type="ARBA" id="ARBA00022801"/>
    </source>
</evidence>
<reference evidence="5 6" key="1">
    <citation type="submission" date="2019-04" db="EMBL/GenBank/DDBJ databases">
        <title>Cohnella sp. nov., isolated from soil.</title>
        <authorList>
            <person name="Kim W."/>
        </authorList>
    </citation>
    <scope>NUCLEOTIDE SEQUENCE [LARGE SCALE GENOMIC DNA]</scope>
    <source>
        <strain evidence="5 6">CAU 1483</strain>
    </source>
</reference>
<dbReference type="Gene3D" id="1.20.120.580">
    <property type="entry name" value="bsu32300-like"/>
    <property type="match status" value="1"/>
</dbReference>
<dbReference type="AlphaFoldDB" id="A0A4U0FFA9"/>
<evidence type="ECO:0000256" key="4">
    <source>
        <dbReference type="ARBA" id="ARBA00024207"/>
    </source>
</evidence>
<dbReference type="GO" id="GO:0016787">
    <property type="term" value="F:hydrolase activity"/>
    <property type="evidence" value="ECO:0007669"/>
    <property type="project" value="UniProtKB-KW"/>
</dbReference>
<organism evidence="5 6">
    <name type="scientific">Cohnella pontilimi</name>
    <dbReference type="NCBI Taxonomy" id="2564100"/>
    <lineage>
        <taxon>Bacteria</taxon>
        <taxon>Bacillati</taxon>
        <taxon>Bacillota</taxon>
        <taxon>Bacilli</taxon>
        <taxon>Bacillales</taxon>
        <taxon>Paenibacillaceae</taxon>
        <taxon>Cohnella</taxon>
    </lineage>
</organism>
<protein>
    <submittedName>
        <fullName evidence="5">DUF86 domain-containing protein</fullName>
    </submittedName>
</protein>
<sequence>MYYVNREIISERLACIPDVVQALGQLQADWTATLIQGLAQERALHLAIEITTDVGSSLIDGFIMRDASSYEDIIDIIAGEGVISGEVADPLRRLVLLRKPLVQDYTRWPRRELHPLTSELPQLLSRFASEVTAYLDRELGG</sequence>
<dbReference type="GO" id="GO:0004540">
    <property type="term" value="F:RNA nuclease activity"/>
    <property type="evidence" value="ECO:0007669"/>
    <property type="project" value="InterPro"/>
</dbReference>
<dbReference type="InterPro" id="IPR052379">
    <property type="entry name" value="Type_VII_TA_RNase"/>
</dbReference>
<dbReference type="OrthoDB" id="2375467at2"/>
<dbReference type="InterPro" id="IPR037038">
    <property type="entry name" value="HepT-like_sf"/>
</dbReference>
<keyword evidence="2" id="KW-0540">Nuclease</keyword>
<keyword evidence="6" id="KW-1185">Reference proteome</keyword>
<comment type="caution">
    <text evidence="5">The sequence shown here is derived from an EMBL/GenBank/DDBJ whole genome shotgun (WGS) entry which is preliminary data.</text>
</comment>
<dbReference type="Pfam" id="PF01934">
    <property type="entry name" value="HepT-like"/>
    <property type="match status" value="1"/>
</dbReference>
<dbReference type="RefSeq" id="WP_136776908.1">
    <property type="nucleotide sequence ID" value="NZ_SUPK01000002.1"/>
</dbReference>
<dbReference type="InterPro" id="IPR008201">
    <property type="entry name" value="HepT-like"/>
</dbReference>
<dbReference type="GO" id="GO:0110001">
    <property type="term" value="C:toxin-antitoxin complex"/>
    <property type="evidence" value="ECO:0007669"/>
    <property type="project" value="InterPro"/>
</dbReference>